<dbReference type="HAMAP" id="MF_01139">
    <property type="entry name" value="ISPT"/>
    <property type="match status" value="1"/>
</dbReference>
<comment type="caution">
    <text evidence="3">Lacks conserved residue(s) required for the propagation of feature annotation.</text>
</comment>
<dbReference type="GO" id="GO:0005886">
    <property type="term" value="C:plasma membrane"/>
    <property type="evidence" value="ECO:0007669"/>
    <property type="project" value="TreeGrafter"/>
</dbReference>
<dbReference type="PROSITE" id="PS01066">
    <property type="entry name" value="UPP_SYNTHASE"/>
    <property type="match status" value="1"/>
</dbReference>
<accession>D2NP85</accession>
<feature type="binding site" evidence="3">
    <location>
        <position position="70"/>
    </location>
    <ligand>
        <name>Mg(2+)</name>
        <dbReference type="ChEBI" id="CHEBI:18420"/>
    </ligand>
</feature>
<dbReference type="Pfam" id="PF01255">
    <property type="entry name" value="Prenyltransf"/>
    <property type="match status" value="1"/>
</dbReference>
<gene>
    <name evidence="4" type="ordered locus">RMDY18_16210</name>
</gene>
<sequence>MGSHTVEPVMHPLRQPNEVRAMSANALPVITVHGHASNPGTVTELTVYERALERSLSPEILPAHIGVLVDGNRRWAAQRGLSTREGHAAGAERIIDFLAWCTELSIPQVSLYMLSVENLKRPEQELTGLVAVIDNFLVRLVESACGPVRAIGNIDLIPRQLHERLDWAIAQTAHLSGVRVNIAVGYGGRQEIVDAVRSVLLEAAAKGTSLEDMADLLNVEDISSHLYTADMPDPDLLIRTSGEQRLSGFMTWQSAYSEFYFCRALWPDFTRVDFLRALRDYANRSRRFGS</sequence>
<dbReference type="AlphaFoldDB" id="D2NP85"/>
<feature type="active site" description="Proton acceptor" evidence="3">
    <location>
        <position position="118"/>
    </location>
</feature>
<dbReference type="NCBIfam" id="TIGR00055">
    <property type="entry name" value="uppS"/>
    <property type="match status" value="1"/>
</dbReference>
<feature type="active site" evidence="3">
    <location>
        <position position="70"/>
    </location>
</feature>
<proteinExistence type="inferred from homology"/>
<protein>
    <recommendedName>
        <fullName evidence="3">Isoprenyl transferase</fullName>
        <ecNumber evidence="3">2.5.1.-</ecNumber>
    </recommendedName>
</protein>
<reference evidence="5" key="1">
    <citation type="submission" date="2009-07" db="EMBL/GenBank/DDBJ databases">
        <title>Complete genome sequence of Rothia mucilaginosa DJ.</title>
        <authorList>
            <person name="Yamane K."/>
            <person name="Nambu T."/>
            <person name="Mashimo C."/>
            <person name="Sugimori C."/>
            <person name="Yamanaka T."/>
            <person name="Leung K."/>
            <person name="Fukushima H."/>
        </authorList>
    </citation>
    <scope>NUCLEOTIDE SEQUENCE [LARGE SCALE GENOMIC DNA]</scope>
    <source>
        <strain evidence="5">DY-18</strain>
    </source>
</reference>
<keyword evidence="1 3" id="KW-0808">Transferase</keyword>
<dbReference type="Gene3D" id="3.40.1180.10">
    <property type="entry name" value="Decaprenyl diphosphate synthase-like"/>
    <property type="match status" value="1"/>
</dbReference>
<feature type="binding site" evidence="3">
    <location>
        <begin position="71"/>
        <end position="74"/>
    </location>
    <ligand>
        <name>substrate</name>
    </ligand>
</feature>
<dbReference type="EC" id="2.5.1.-" evidence="3"/>
<dbReference type="InterPro" id="IPR018520">
    <property type="entry name" value="UPP_synth-like_CS"/>
</dbReference>
<keyword evidence="3" id="KW-0479">Metal-binding</keyword>
<feature type="binding site" evidence="3">
    <location>
        <position position="239"/>
    </location>
    <ligand>
        <name>substrate</name>
    </ligand>
</feature>
<dbReference type="CDD" id="cd00475">
    <property type="entry name" value="Cis_IPPS"/>
    <property type="match status" value="1"/>
</dbReference>
<dbReference type="GO" id="GO:0045547">
    <property type="term" value="F:ditrans,polycis-polyprenyl diphosphate synthase [(2E,6E)-farnesyl diphosphate specific] activity"/>
    <property type="evidence" value="ECO:0007669"/>
    <property type="project" value="TreeGrafter"/>
</dbReference>
<organism evidence="4 5">
    <name type="scientific">Rothia mucilaginosa (strain DY-18)</name>
    <name type="common">Stomatococcus mucilaginosus</name>
    <dbReference type="NCBI Taxonomy" id="680646"/>
    <lineage>
        <taxon>Bacteria</taxon>
        <taxon>Bacillati</taxon>
        <taxon>Actinomycetota</taxon>
        <taxon>Actinomycetes</taxon>
        <taxon>Micrococcales</taxon>
        <taxon>Micrococcaceae</taxon>
        <taxon>Rothia</taxon>
    </lineage>
</organism>
<evidence type="ECO:0000313" key="5">
    <source>
        <dbReference type="Proteomes" id="UP000001883"/>
    </source>
</evidence>
<dbReference type="STRING" id="680646.RMDY18_16210"/>
<keyword evidence="5" id="KW-1185">Reference proteome</keyword>
<dbReference type="InterPro" id="IPR001441">
    <property type="entry name" value="UPP_synth-like"/>
</dbReference>
<dbReference type="SUPFAM" id="SSF64005">
    <property type="entry name" value="Undecaprenyl diphosphate synthase"/>
    <property type="match status" value="1"/>
</dbReference>
<comment type="function">
    <text evidence="3">Catalyzes the condensation of isopentenyl diphosphate (IPP) with allylic pyrophosphates generating different type of terpenoids.</text>
</comment>
<dbReference type="PANTHER" id="PTHR10291:SF43">
    <property type="entry name" value="DEHYDRODOLICHYL DIPHOSPHATE SYNTHASE COMPLEX SUBUNIT DHDDS"/>
    <property type="match status" value="1"/>
</dbReference>
<evidence type="ECO:0000256" key="1">
    <source>
        <dbReference type="ARBA" id="ARBA00022679"/>
    </source>
</evidence>
<dbReference type="GO" id="GO:0000287">
    <property type="term" value="F:magnesium ion binding"/>
    <property type="evidence" value="ECO:0007669"/>
    <property type="project" value="UniProtKB-UniRule"/>
</dbReference>
<dbReference type="eggNOG" id="COG0020">
    <property type="taxonomic scope" value="Bacteria"/>
</dbReference>
<feature type="binding site" evidence="3">
    <location>
        <position position="75"/>
    </location>
    <ligand>
        <name>substrate</name>
    </ligand>
</feature>
<comment type="similarity">
    <text evidence="2">Belongs to the UPP synthase family. Z-FPP synthase subfamily.</text>
</comment>
<comment type="subunit">
    <text evidence="3">Homodimer.</text>
</comment>
<dbReference type="KEGG" id="rmu:RMDY18_16210"/>
<dbReference type="EMBL" id="AP011540">
    <property type="protein sequence ID" value="BAI65453.1"/>
    <property type="molecule type" value="Genomic_DNA"/>
</dbReference>
<comment type="cofactor">
    <cofactor evidence="3">
        <name>Mg(2+)</name>
        <dbReference type="ChEBI" id="CHEBI:18420"/>
    </cofactor>
    <text evidence="3">Binds 2 magnesium ions per subunit.</text>
</comment>
<keyword evidence="3" id="KW-0460">Magnesium</keyword>
<feature type="binding site" evidence="3">
    <location>
        <begin position="245"/>
        <end position="247"/>
    </location>
    <ligand>
        <name>substrate</name>
    </ligand>
</feature>
<evidence type="ECO:0000256" key="3">
    <source>
        <dbReference type="HAMAP-Rule" id="MF_01139"/>
    </source>
</evidence>
<feature type="binding site" evidence="3">
    <location>
        <position position="121"/>
    </location>
    <ligand>
        <name>substrate</name>
    </ligand>
</feature>
<dbReference type="InterPro" id="IPR036424">
    <property type="entry name" value="UPP_synth-like_sf"/>
</dbReference>
<dbReference type="PANTHER" id="PTHR10291">
    <property type="entry name" value="DEHYDRODOLICHYL DIPHOSPHATE SYNTHASE FAMILY MEMBER"/>
    <property type="match status" value="1"/>
</dbReference>
<dbReference type="GO" id="GO:0033850">
    <property type="term" value="F:Z-farnesyl diphosphate synthase activity"/>
    <property type="evidence" value="ECO:0007669"/>
    <property type="project" value="TreeGrafter"/>
</dbReference>
<evidence type="ECO:0000256" key="2">
    <source>
        <dbReference type="ARBA" id="ARBA00038453"/>
    </source>
</evidence>
<evidence type="ECO:0000313" key="4">
    <source>
        <dbReference type="EMBL" id="BAI65453.1"/>
    </source>
</evidence>
<name>D2NP85_ROTMD</name>
<feature type="binding site" evidence="3">
    <location>
        <position position="87"/>
    </location>
    <ligand>
        <name>substrate</name>
    </ligand>
</feature>
<reference evidence="4 5" key="2">
    <citation type="journal article" date="2010" name="J Osaka Dent Univ">
        <title>Isolation and identification of Rothia mucilaginosa from persistent apical periodontitis lesions.</title>
        <authorList>
            <person name="Yamane K."/>
            <person name="Yoshida M."/>
            <person name="Fujihira T."/>
            <person name="Baba T."/>
            <person name="Tsuji N."/>
            <person name="Hayashi H."/>
            <person name="Sugimori C."/>
            <person name="Yamanaka T."/>
            <person name="Mashimo C."/>
            <person name="Nambu T."/>
            <person name="Kawai H."/>
            <person name="Fukushima H."/>
        </authorList>
    </citation>
    <scope>NUCLEOTIDE SEQUENCE [LARGE SCALE GENOMIC DNA]</scope>
    <source>
        <strain evidence="4 5">DY-18</strain>
    </source>
</reference>
<feature type="binding site" evidence="3">
    <location>
        <begin position="115"/>
        <end position="117"/>
    </location>
    <ligand>
        <name>substrate</name>
    </ligand>
</feature>
<reference evidence="4 5" key="3">
    <citation type="journal article" date="2010" name="Sequencing">
        <title>Complete Genome Sequence of Rothia mucilaginosa DY-18: A Clinical Isolate with Dense Meshwork-Like Structures from a Persistent Apical Periodontitis Lesion.</title>
        <authorList>
            <person name="Yamane K."/>
            <person name="Nambu T."/>
            <person name="Yamanaka T."/>
            <person name="Mashimo C."/>
            <person name="Sugimori C."/>
            <person name="Leung K.-P."/>
            <person name="Fukushima H."/>
        </authorList>
    </citation>
    <scope>NUCLEOTIDE SEQUENCE [LARGE SCALE GENOMIC DNA]</scope>
    <source>
        <strain evidence="4 5">DY-18</strain>
    </source>
</reference>
<dbReference type="GO" id="GO:0016094">
    <property type="term" value="P:polyprenol biosynthetic process"/>
    <property type="evidence" value="ECO:0007669"/>
    <property type="project" value="TreeGrafter"/>
</dbReference>
<feature type="binding site" evidence="3">
    <location>
        <position position="258"/>
    </location>
    <ligand>
        <name>Mg(2+)</name>
        <dbReference type="ChEBI" id="CHEBI:18420"/>
    </ligand>
</feature>
<dbReference type="HOGENOM" id="CLU_038505_2_0_11"/>
<dbReference type="Proteomes" id="UP000001883">
    <property type="component" value="Chromosome"/>
</dbReference>